<dbReference type="RefSeq" id="WP_306069234.1">
    <property type="nucleotide sequence ID" value="NZ_CP120988.1"/>
</dbReference>
<evidence type="ECO:0000313" key="2">
    <source>
        <dbReference type="Proteomes" id="UP001235744"/>
    </source>
</evidence>
<organism evidence="1 2">
    <name type="scientific">Streptomyces poriferorum</name>
    <dbReference type="NCBI Taxonomy" id="2798799"/>
    <lineage>
        <taxon>Bacteria</taxon>
        <taxon>Bacillati</taxon>
        <taxon>Actinomycetota</taxon>
        <taxon>Actinomycetes</taxon>
        <taxon>Kitasatosporales</taxon>
        <taxon>Streptomycetaceae</taxon>
        <taxon>Streptomyces</taxon>
    </lineage>
</organism>
<name>A0ABY9J0C4_9ACTN</name>
<gene>
    <name evidence="1" type="ORF">P8A19_35905</name>
</gene>
<proteinExistence type="predicted"/>
<dbReference type="EMBL" id="CP120988">
    <property type="protein sequence ID" value="WLQ60484.1"/>
    <property type="molecule type" value="Genomic_DNA"/>
</dbReference>
<reference evidence="1 2" key="1">
    <citation type="submission" date="2023-03" db="EMBL/GenBank/DDBJ databases">
        <title>Isolation and description of six Streptomyces strains from soil environments, able to metabolize different microbial glucans.</title>
        <authorList>
            <person name="Widen T."/>
            <person name="Larsbrink J."/>
        </authorList>
    </citation>
    <scope>NUCLEOTIDE SEQUENCE [LARGE SCALE GENOMIC DNA]</scope>
    <source>
        <strain evidence="1 2">Alt2</strain>
    </source>
</reference>
<protein>
    <submittedName>
        <fullName evidence="1">Uncharacterized protein</fullName>
    </submittedName>
</protein>
<dbReference type="Proteomes" id="UP001235744">
    <property type="component" value="Chromosome"/>
</dbReference>
<evidence type="ECO:0000313" key="1">
    <source>
        <dbReference type="EMBL" id="WLQ60484.1"/>
    </source>
</evidence>
<sequence length="67" mass="7690">MTTEKPVRFTVPLKASFREKFKREKVIGEQMRWSIEDSVMMQGVVVDWQDDEDGGITLTVEAASPEE</sequence>
<accession>A0ABY9J0C4</accession>
<keyword evidence="2" id="KW-1185">Reference proteome</keyword>